<protein>
    <submittedName>
        <fullName evidence="15">TonB-dependent receptor</fullName>
    </submittedName>
</protein>
<dbReference type="RefSeq" id="WP_112306338.1">
    <property type="nucleotide sequence ID" value="NZ_QMDV01000004.1"/>
</dbReference>
<evidence type="ECO:0000259" key="14">
    <source>
        <dbReference type="Pfam" id="PF07715"/>
    </source>
</evidence>
<dbReference type="GO" id="GO:0044718">
    <property type="term" value="P:siderophore transmembrane transport"/>
    <property type="evidence" value="ECO:0007669"/>
    <property type="project" value="TreeGrafter"/>
</dbReference>
<dbReference type="GO" id="GO:0015344">
    <property type="term" value="F:siderophore uptake transmembrane transporter activity"/>
    <property type="evidence" value="ECO:0007669"/>
    <property type="project" value="TreeGrafter"/>
</dbReference>
<evidence type="ECO:0000256" key="9">
    <source>
        <dbReference type="ARBA" id="ARBA00023237"/>
    </source>
</evidence>
<evidence type="ECO:0000256" key="6">
    <source>
        <dbReference type="ARBA" id="ARBA00023077"/>
    </source>
</evidence>
<keyword evidence="3 10" id="KW-1134">Transmembrane beta strand</keyword>
<comment type="caution">
    <text evidence="15">The sequence shown here is derived from an EMBL/GenBank/DDBJ whole genome shotgun (WGS) entry which is preliminary data.</text>
</comment>
<keyword evidence="9 10" id="KW-0998">Cell outer membrane</keyword>
<evidence type="ECO:0000256" key="8">
    <source>
        <dbReference type="ARBA" id="ARBA00023170"/>
    </source>
</evidence>
<dbReference type="InterPro" id="IPR037066">
    <property type="entry name" value="Plug_dom_sf"/>
</dbReference>
<dbReference type="InterPro" id="IPR000531">
    <property type="entry name" value="Beta-barrel_TonB"/>
</dbReference>
<dbReference type="Gene3D" id="2.60.40.1120">
    <property type="entry name" value="Carboxypeptidase-like, regulatory domain"/>
    <property type="match status" value="1"/>
</dbReference>
<evidence type="ECO:0000256" key="4">
    <source>
        <dbReference type="ARBA" id="ARBA00022692"/>
    </source>
</evidence>
<dbReference type="AlphaFoldDB" id="A0A364RBF6"/>
<keyword evidence="4 10" id="KW-0812">Transmembrane</keyword>
<accession>A0A364RBF6</accession>
<dbReference type="InterPro" id="IPR039426">
    <property type="entry name" value="TonB-dep_rcpt-like"/>
</dbReference>
<dbReference type="OrthoDB" id="1109239at2"/>
<dbReference type="Pfam" id="PF13715">
    <property type="entry name" value="CarbopepD_reg_2"/>
    <property type="match status" value="1"/>
</dbReference>
<comment type="subcellular location">
    <subcellularLocation>
        <location evidence="1 10">Cell outer membrane</location>
        <topology evidence="1 10">Multi-pass membrane protein</topology>
    </subcellularLocation>
</comment>
<keyword evidence="2 10" id="KW-0813">Transport</keyword>
<dbReference type="SUPFAM" id="SSF49464">
    <property type="entry name" value="Carboxypeptidase regulatory domain-like"/>
    <property type="match status" value="1"/>
</dbReference>
<reference evidence="15 16" key="1">
    <citation type="submission" date="2018-06" db="EMBL/GenBank/DDBJ databases">
        <authorList>
            <person name="Liu Z.-W."/>
        </authorList>
    </citation>
    <scope>NUCLEOTIDE SEQUENCE [LARGE SCALE GENOMIC DNA]</scope>
    <source>
        <strain evidence="15 16">2b14</strain>
    </source>
</reference>
<feature type="domain" description="TonB-dependent receptor-like beta-barrel" evidence="13">
    <location>
        <begin position="288"/>
        <end position="699"/>
    </location>
</feature>
<sequence>MPSNFISPILAKAFTVLVFALIALPATAQQLHGRIADQTDPTQPLVGASVVWKGTAKGTATDANGQFILETSDVQTSEVIVSYLGYKPDTLNVSGKTEVSILLSRSTTIKEAVVEGQKERYSSLTPTNSQIITTRDLEKSACCNLAESFETNASVEVTTTDAVSGAKQIQMLGLDGAYTLLTTDNIPSLRGLATPYRLNYLSGTYIESIDIIKGMGSVLNGYESISGQVNVKLKDPEKTERLYFNLYGNSLAKFDANLNVSAQVSPKWSTVLMLHGNHLGNRVDRNNDGFMDVALGTQYNVFNKWKYTHNAIVSEFGINALTEERLGGQTNYEKDQPAGQNYGTESDTDRLFAYNKTSYTFPGKPYQSIGLISSATHHKFNSLYGLRRYDGEQNSASGRLIFQSIIGHTGHTYKVGLSYNLDDYTETFNGQNFSRTEHVPGAFAEYIFNNAENLTVVAGARVDFHNLYGNIFTPRLNVKYDLTANSIFRVAAGKGYRVANPLSENTGAMVSSRSFIFQEDLDPEEAWNVGGSFTHYFELGGRPGAFITDYYYTTFNNQVVADMYSNRNAIEFYNLVGRSYSNSFQAELQYEVLKGFDVKTAYKYFDVKATYNGQLMQKPMIPEHRFFVNLGFATPFDKWRADLTTQFFGLMPLASMDEADHNHPNNLIGKRNSDRFYTVNAQVTRAFKRWDVYVGGENLLNFRQPDPIMGASDPFGSDFDGSMVWGPITGRVIYAGLRYRID</sequence>
<evidence type="ECO:0000256" key="2">
    <source>
        <dbReference type="ARBA" id="ARBA00022448"/>
    </source>
</evidence>
<name>A0A364RBF6_9BACT</name>
<comment type="similarity">
    <text evidence="10 11">Belongs to the TonB-dependent receptor family.</text>
</comment>
<evidence type="ECO:0000256" key="12">
    <source>
        <dbReference type="SAM" id="SignalP"/>
    </source>
</evidence>
<reference evidence="15 16" key="2">
    <citation type="submission" date="2018-07" db="EMBL/GenBank/DDBJ databases">
        <title>Pontibacter sp. 2b14 genomic sequence and assembly.</title>
        <authorList>
            <person name="Du Z.-J."/>
        </authorList>
    </citation>
    <scope>NUCLEOTIDE SEQUENCE [LARGE SCALE GENOMIC DNA]</scope>
    <source>
        <strain evidence="15 16">2b14</strain>
    </source>
</reference>
<evidence type="ECO:0000256" key="5">
    <source>
        <dbReference type="ARBA" id="ARBA00022729"/>
    </source>
</evidence>
<dbReference type="PANTHER" id="PTHR30069:SF29">
    <property type="entry name" value="HEMOGLOBIN AND HEMOGLOBIN-HAPTOGLOBIN-BINDING PROTEIN 1-RELATED"/>
    <property type="match status" value="1"/>
</dbReference>
<dbReference type="InterPro" id="IPR036942">
    <property type="entry name" value="Beta-barrel_TonB_sf"/>
</dbReference>
<evidence type="ECO:0000313" key="15">
    <source>
        <dbReference type="EMBL" id="RAU81658.1"/>
    </source>
</evidence>
<proteinExistence type="inferred from homology"/>
<feature type="signal peptide" evidence="12">
    <location>
        <begin position="1"/>
        <end position="28"/>
    </location>
</feature>
<evidence type="ECO:0000256" key="1">
    <source>
        <dbReference type="ARBA" id="ARBA00004571"/>
    </source>
</evidence>
<organism evidence="15 16">
    <name type="scientific">Pontibacter arcticus</name>
    <dbReference type="NCBI Taxonomy" id="2080288"/>
    <lineage>
        <taxon>Bacteria</taxon>
        <taxon>Pseudomonadati</taxon>
        <taxon>Bacteroidota</taxon>
        <taxon>Cytophagia</taxon>
        <taxon>Cytophagales</taxon>
        <taxon>Hymenobacteraceae</taxon>
        <taxon>Pontibacter</taxon>
    </lineage>
</organism>
<dbReference type="Proteomes" id="UP000251692">
    <property type="component" value="Unassembled WGS sequence"/>
</dbReference>
<dbReference type="Pfam" id="PF00593">
    <property type="entry name" value="TonB_dep_Rec_b-barrel"/>
    <property type="match status" value="1"/>
</dbReference>
<evidence type="ECO:0000256" key="3">
    <source>
        <dbReference type="ARBA" id="ARBA00022452"/>
    </source>
</evidence>
<dbReference type="SUPFAM" id="SSF56935">
    <property type="entry name" value="Porins"/>
    <property type="match status" value="1"/>
</dbReference>
<gene>
    <name evidence="15" type="ORF">DP923_13160</name>
</gene>
<dbReference type="PROSITE" id="PS52016">
    <property type="entry name" value="TONB_DEPENDENT_REC_3"/>
    <property type="match status" value="1"/>
</dbReference>
<feature type="domain" description="TonB-dependent receptor plug" evidence="14">
    <location>
        <begin position="125"/>
        <end position="227"/>
    </location>
</feature>
<dbReference type="EMBL" id="QMDV01000004">
    <property type="protein sequence ID" value="RAU81658.1"/>
    <property type="molecule type" value="Genomic_DNA"/>
</dbReference>
<dbReference type="GO" id="GO:0009279">
    <property type="term" value="C:cell outer membrane"/>
    <property type="evidence" value="ECO:0007669"/>
    <property type="project" value="UniProtKB-SubCell"/>
</dbReference>
<evidence type="ECO:0000256" key="10">
    <source>
        <dbReference type="PROSITE-ProRule" id="PRU01360"/>
    </source>
</evidence>
<keyword evidence="7 10" id="KW-0472">Membrane</keyword>
<evidence type="ECO:0000313" key="16">
    <source>
        <dbReference type="Proteomes" id="UP000251692"/>
    </source>
</evidence>
<keyword evidence="6 11" id="KW-0798">TonB box</keyword>
<dbReference type="InterPro" id="IPR012910">
    <property type="entry name" value="Plug_dom"/>
</dbReference>
<keyword evidence="8 15" id="KW-0675">Receptor</keyword>
<evidence type="ECO:0000256" key="11">
    <source>
        <dbReference type="RuleBase" id="RU003357"/>
    </source>
</evidence>
<keyword evidence="16" id="KW-1185">Reference proteome</keyword>
<dbReference type="PANTHER" id="PTHR30069">
    <property type="entry name" value="TONB-DEPENDENT OUTER MEMBRANE RECEPTOR"/>
    <property type="match status" value="1"/>
</dbReference>
<dbReference type="Gene3D" id="2.40.170.20">
    <property type="entry name" value="TonB-dependent receptor, beta-barrel domain"/>
    <property type="match status" value="1"/>
</dbReference>
<dbReference type="InterPro" id="IPR008969">
    <property type="entry name" value="CarboxyPept-like_regulatory"/>
</dbReference>
<keyword evidence="5 12" id="KW-0732">Signal</keyword>
<dbReference type="Pfam" id="PF07715">
    <property type="entry name" value="Plug"/>
    <property type="match status" value="1"/>
</dbReference>
<evidence type="ECO:0000259" key="13">
    <source>
        <dbReference type="Pfam" id="PF00593"/>
    </source>
</evidence>
<evidence type="ECO:0000256" key="7">
    <source>
        <dbReference type="ARBA" id="ARBA00023136"/>
    </source>
</evidence>
<feature type="chain" id="PRO_5016827176" evidence="12">
    <location>
        <begin position="29"/>
        <end position="742"/>
    </location>
</feature>
<dbReference type="Gene3D" id="2.170.130.10">
    <property type="entry name" value="TonB-dependent receptor, plug domain"/>
    <property type="match status" value="1"/>
</dbReference>